<accession>A0ABM3WH56</accession>
<feature type="domain" description="C2H2-type" evidence="10">
    <location>
        <begin position="98"/>
        <end position="126"/>
    </location>
</feature>
<evidence type="ECO:0000256" key="4">
    <source>
        <dbReference type="ARBA" id="ARBA00022771"/>
    </source>
</evidence>
<dbReference type="Pfam" id="PF00096">
    <property type="entry name" value="zf-C2H2"/>
    <property type="match status" value="2"/>
</dbReference>
<dbReference type="RefSeq" id="XP_060035905.1">
    <property type="nucleotide sequence ID" value="XM_060179922.1"/>
</dbReference>
<gene>
    <name evidence="12" type="primary">HINFP</name>
</gene>
<dbReference type="InterPro" id="IPR051574">
    <property type="entry name" value="ZnF_E-box_Homeobox"/>
</dbReference>
<dbReference type="Gene3D" id="3.30.160.60">
    <property type="entry name" value="Classic Zinc Finger"/>
    <property type="match status" value="2"/>
</dbReference>
<feature type="domain" description="C2H2-type" evidence="10">
    <location>
        <begin position="37"/>
        <end position="64"/>
    </location>
</feature>
<keyword evidence="3" id="KW-0677">Repeat</keyword>
<dbReference type="GeneID" id="103113971"/>
<dbReference type="PROSITE" id="PS00028">
    <property type="entry name" value="ZINC_FINGER_C2H2_1"/>
    <property type="match status" value="3"/>
</dbReference>
<name>A0ABM3WH56_ERIEU</name>
<keyword evidence="2" id="KW-0479">Metal-binding</keyword>
<evidence type="ECO:0000256" key="2">
    <source>
        <dbReference type="ARBA" id="ARBA00022723"/>
    </source>
</evidence>
<dbReference type="SUPFAM" id="SSF57667">
    <property type="entry name" value="beta-beta-alpha zinc fingers"/>
    <property type="match status" value="2"/>
</dbReference>
<feature type="region of interest" description="Disordered" evidence="9">
    <location>
        <begin position="184"/>
        <end position="216"/>
    </location>
</feature>
<proteinExistence type="predicted"/>
<evidence type="ECO:0000256" key="8">
    <source>
        <dbReference type="PROSITE-ProRule" id="PRU00042"/>
    </source>
</evidence>
<dbReference type="Proteomes" id="UP001652624">
    <property type="component" value="Chromosome 20"/>
</dbReference>
<evidence type="ECO:0000256" key="1">
    <source>
        <dbReference type="ARBA" id="ARBA00004123"/>
    </source>
</evidence>
<feature type="compositionally biased region" description="Acidic residues" evidence="9">
    <location>
        <begin position="191"/>
        <end position="203"/>
    </location>
</feature>
<sequence>MRNHVNHYKCPLCDMTCPLPSSLRNHMRFRHSEDRPFKCDCCDYSCKNLIDLRKHLDTHSKEPAYKCDFQNCSFTARSLSSIKSHYRKVHEGDSEPRYKCHVCDKCFTRGNNLTVHLRKKHQFKWPSGHPRFRYKEHEDGYMRLQLVRYESMELTQQLLRQPQEESDLGAALNESSLQGIILESVPGESGSQEEAEEEEEGGVSEEMSLSASQDTPSSVIHMVNQTNAQGAREIVYYVLAETPGEPPPDPEPPLGGIVEKLQGIAEEPEAQML</sequence>
<organism evidence="11 12">
    <name type="scientific">Erinaceus europaeus</name>
    <name type="common">Western European hedgehog</name>
    <dbReference type="NCBI Taxonomy" id="9365"/>
    <lineage>
        <taxon>Eukaryota</taxon>
        <taxon>Metazoa</taxon>
        <taxon>Chordata</taxon>
        <taxon>Craniata</taxon>
        <taxon>Vertebrata</taxon>
        <taxon>Euteleostomi</taxon>
        <taxon>Mammalia</taxon>
        <taxon>Eutheria</taxon>
        <taxon>Laurasiatheria</taxon>
        <taxon>Eulipotyphla</taxon>
        <taxon>Erinaceidae</taxon>
        <taxon>Erinaceinae</taxon>
        <taxon>Erinaceus</taxon>
    </lineage>
</organism>
<feature type="domain" description="C2H2-type" evidence="10">
    <location>
        <begin position="65"/>
        <end position="95"/>
    </location>
</feature>
<keyword evidence="11" id="KW-1185">Reference proteome</keyword>
<keyword evidence="5" id="KW-0862">Zinc</keyword>
<dbReference type="PROSITE" id="PS50157">
    <property type="entry name" value="ZINC_FINGER_C2H2_2"/>
    <property type="match status" value="4"/>
</dbReference>
<evidence type="ECO:0000313" key="12">
    <source>
        <dbReference type="RefSeq" id="XP_060035905.1"/>
    </source>
</evidence>
<comment type="subcellular location">
    <subcellularLocation>
        <location evidence="1">Nucleus</location>
    </subcellularLocation>
</comment>
<reference evidence="12" key="1">
    <citation type="submission" date="2025-08" db="UniProtKB">
        <authorList>
            <consortium name="RefSeq"/>
        </authorList>
    </citation>
    <scope>IDENTIFICATION</scope>
</reference>
<evidence type="ECO:0000313" key="11">
    <source>
        <dbReference type="Proteomes" id="UP001652624"/>
    </source>
</evidence>
<dbReference type="InterPro" id="IPR013087">
    <property type="entry name" value="Znf_C2H2_type"/>
</dbReference>
<evidence type="ECO:0000256" key="6">
    <source>
        <dbReference type="ARBA" id="ARBA00023125"/>
    </source>
</evidence>
<evidence type="ECO:0000256" key="3">
    <source>
        <dbReference type="ARBA" id="ARBA00022737"/>
    </source>
</evidence>
<dbReference type="PANTHER" id="PTHR24391">
    <property type="entry name" value="HISTONE H4 TRANSCRIPTION FACTOR-RELATED"/>
    <property type="match status" value="1"/>
</dbReference>
<evidence type="ECO:0000256" key="7">
    <source>
        <dbReference type="ARBA" id="ARBA00023242"/>
    </source>
</evidence>
<evidence type="ECO:0000256" key="9">
    <source>
        <dbReference type="SAM" id="MobiDB-lite"/>
    </source>
</evidence>
<dbReference type="PANTHER" id="PTHR24391:SF26">
    <property type="entry name" value="HISTONE H4 TRANSCRIPTION FACTOR"/>
    <property type="match status" value="1"/>
</dbReference>
<evidence type="ECO:0000256" key="5">
    <source>
        <dbReference type="ARBA" id="ARBA00022833"/>
    </source>
</evidence>
<feature type="domain" description="C2H2-type" evidence="10">
    <location>
        <begin position="8"/>
        <end position="36"/>
    </location>
</feature>
<keyword evidence="7" id="KW-0539">Nucleus</keyword>
<evidence type="ECO:0000259" key="10">
    <source>
        <dbReference type="PROSITE" id="PS50157"/>
    </source>
</evidence>
<protein>
    <submittedName>
        <fullName evidence="12">Histone H4 transcription factor isoform X2</fullName>
    </submittedName>
</protein>
<keyword evidence="4 8" id="KW-0863">Zinc-finger</keyword>
<dbReference type="InterPro" id="IPR036236">
    <property type="entry name" value="Znf_C2H2_sf"/>
</dbReference>
<keyword evidence="6" id="KW-0238">DNA-binding</keyword>
<dbReference type="SMART" id="SM00355">
    <property type="entry name" value="ZnF_C2H2"/>
    <property type="match status" value="4"/>
</dbReference>